<dbReference type="CDD" id="cd06986">
    <property type="entry name" value="cupin_MmsR-like_N"/>
    <property type="match status" value="1"/>
</dbReference>
<dbReference type="Gene3D" id="2.60.120.280">
    <property type="entry name" value="Regulatory protein AraC"/>
    <property type="match status" value="1"/>
</dbReference>
<dbReference type="InterPro" id="IPR018060">
    <property type="entry name" value="HTH_AraC"/>
</dbReference>
<evidence type="ECO:0000259" key="4">
    <source>
        <dbReference type="PROSITE" id="PS01124"/>
    </source>
</evidence>
<gene>
    <name evidence="5" type="primary">araC</name>
    <name evidence="5" type="ORF">LJCM1025_12950</name>
</gene>
<dbReference type="InterPro" id="IPR003313">
    <property type="entry name" value="AraC-bd"/>
</dbReference>
<keyword evidence="3" id="KW-0804">Transcription</keyword>
<dbReference type="SUPFAM" id="SSF46689">
    <property type="entry name" value="Homeodomain-like"/>
    <property type="match status" value="2"/>
</dbReference>
<dbReference type="PANTHER" id="PTHR43280:SF30">
    <property type="entry name" value="MMSAB OPERON REGULATORY PROTEIN"/>
    <property type="match status" value="1"/>
</dbReference>
<name>A0AB33ZYP5_LACGS</name>
<dbReference type="SUPFAM" id="SSF51215">
    <property type="entry name" value="Regulatory protein AraC"/>
    <property type="match status" value="1"/>
</dbReference>
<keyword evidence="2" id="KW-0238">DNA-binding</keyword>
<dbReference type="InterPro" id="IPR009057">
    <property type="entry name" value="Homeodomain-like_sf"/>
</dbReference>
<evidence type="ECO:0000313" key="5">
    <source>
        <dbReference type="EMBL" id="GBA96977.1"/>
    </source>
</evidence>
<accession>A0AB33ZYP5</accession>
<evidence type="ECO:0000313" key="6">
    <source>
        <dbReference type="Proteomes" id="UP000250668"/>
    </source>
</evidence>
<protein>
    <submittedName>
        <fullName evidence="5">AraC family transcriptional regulator</fullName>
    </submittedName>
</protein>
<comment type="caution">
    <text evidence="5">The sequence shown here is derived from an EMBL/GenBank/DDBJ whole genome shotgun (WGS) entry which is preliminary data.</text>
</comment>
<dbReference type="Pfam" id="PF12833">
    <property type="entry name" value="HTH_18"/>
    <property type="match status" value="1"/>
</dbReference>
<evidence type="ECO:0000256" key="1">
    <source>
        <dbReference type="ARBA" id="ARBA00023015"/>
    </source>
</evidence>
<evidence type="ECO:0000256" key="2">
    <source>
        <dbReference type="ARBA" id="ARBA00023125"/>
    </source>
</evidence>
<evidence type="ECO:0000256" key="3">
    <source>
        <dbReference type="ARBA" id="ARBA00023163"/>
    </source>
</evidence>
<reference evidence="5 6" key="1">
    <citation type="journal article" date="2018" name="Int. J. Syst. Evol. Microbiol.">
        <title>Lactobacillus paragasseri sp. nov., a sister taxon of Lactobacillus gasseri, based on whole-genome sequence analyses.</title>
        <authorList>
            <person name="Tanizawa Y."/>
            <person name="Tada I."/>
            <person name="Kobayashi H."/>
            <person name="Endo A."/>
            <person name="Maeno S."/>
            <person name="Toyoda A."/>
            <person name="Arita M."/>
            <person name="Nakamura Y."/>
            <person name="Sakamoto M."/>
            <person name="Ohkuma M."/>
            <person name="Tohno M."/>
        </authorList>
    </citation>
    <scope>NUCLEOTIDE SEQUENCE [LARGE SCALE GENOMIC DNA]</scope>
    <source>
        <strain evidence="5 6">JCM 1025</strain>
    </source>
</reference>
<dbReference type="GO" id="GO:0003700">
    <property type="term" value="F:DNA-binding transcription factor activity"/>
    <property type="evidence" value="ECO:0007669"/>
    <property type="project" value="InterPro"/>
</dbReference>
<dbReference type="PANTHER" id="PTHR43280">
    <property type="entry name" value="ARAC-FAMILY TRANSCRIPTIONAL REGULATOR"/>
    <property type="match status" value="1"/>
</dbReference>
<sequence>MIAGEYQTLRNQGIETNILFFGQEQCKPNHLYKGNNVRDQYILHYVQTGKGVFSIANHHTVTLKAGDIFILPKGIPCFYQATSTDPWAYYWIGFSGVKTRSLFENSGIFSRGYLKQIQDSQTYSSLNELFLTLHHSSSLTNDLLIESLIYKFFYYLLTEYPSSSSKSNDSTQILKLATDYLESNYANSSCSIITLCHKLDISRSYLYNIFKKNLGLPPQKYLMTLRMEKAKEKLMQTDNSIQLISDQVGYSDEFTFSKAFKRYCGFSPKSYRQINYKK</sequence>
<dbReference type="GO" id="GO:0043565">
    <property type="term" value="F:sequence-specific DNA binding"/>
    <property type="evidence" value="ECO:0007669"/>
    <property type="project" value="InterPro"/>
</dbReference>
<dbReference type="Gene3D" id="1.10.10.60">
    <property type="entry name" value="Homeodomain-like"/>
    <property type="match status" value="2"/>
</dbReference>
<dbReference type="SMART" id="SM00342">
    <property type="entry name" value="HTH_ARAC"/>
    <property type="match status" value="1"/>
</dbReference>
<dbReference type="Proteomes" id="UP000250668">
    <property type="component" value="Unassembled WGS sequence"/>
</dbReference>
<organism evidence="5 6">
    <name type="scientific">Lactobacillus gasseri</name>
    <dbReference type="NCBI Taxonomy" id="1596"/>
    <lineage>
        <taxon>Bacteria</taxon>
        <taxon>Bacillati</taxon>
        <taxon>Bacillota</taxon>
        <taxon>Bacilli</taxon>
        <taxon>Lactobacillales</taxon>
        <taxon>Lactobacillaceae</taxon>
        <taxon>Lactobacillus</taxon>
    </lineage>
</organism>
<dbReference type="Pfam" id="PF02311">
    <property type="entry name" value="AraC_binding"/>
    <property type="match status" value="1"/>
</dbReference>
<feature type="domain" description="HTH araC/xylS-type" evidence="4">
    <location>
        <begin position="175"/>
        <end position="274"/>
    </location>
</feature>
<keyword evidence="1" id="KW-0805">Transcription regulation</keyword>
<dbReference type="InterPro" id="IPR037923">
    <property type="entry name" value="HTH-like"/>
</dbReference>
<dbReference type="PROSITE" id="PS01124">
    <property type="entry name" value="HTH_ARAC_FAMILY_2"/>
    <property type="match status" value="1"/>
</dbReference>
<proteinExistence type="predicted"/>
<dbReference type="EMBL" id="BEXJ01000002">
    <property type="protein sequence ID" value="GBA96977.1"/>
    <property type="molecule type" value="Genomic_DNA"/>
</dbReference>
<dbReference type="AlphaFoldDB" id="A0AB33ZYP5"/>